<keyword evidence="7" id="KW-1185">Reference proteome</keyword>
<dbReference type="GO" id="GO:0003700">
    <property type="term" value="F:DNA-binding transcription factor activity"/>
    <property type="evidence" value="ECO:0007669"/>
    <property type="project" value="InterPro"/>
</dbReference>
<name>A0A167D924_9GAMM</name>
<dbReference type="PANTHER" id="PTHR30537">
    <property type="entry name" value="HTH-TYPE TRANSCRIPTIONAL REGULATOR"/>
    <property type="match status" value="1"/>
</dbReference>
<dbReference type="InterPro" id="IPR005119">
    <property type="entry name" value="LysR_subst-bd"/>
</dbReference>
<dbReference type="RefSeq" id="WP_063364477.1">
    <property type="nucleotide sequence ID" value="NZ_AQHB01000041.1"/>
</dbReference>
<dbReference type="InterPro" id="IPR036390">
    <property type="entry name" value="WH_DNA-bd_sf"/>
</dbReference>
<comment type="caution">
    <text evidence="6">The sequence shown here is derived from an EMBL/GenBank/DDBJ whole genome shotgun (WGS) entry which is preliminary data.</text>
</comment>
<dbReference type="GO" id="GO:0043565">
    <property type="term" value="F:sequence-specific DNA binding"/>
    <property type="evidence" value="ECO:0007669"/>
    <property type="project" value="TreeGrafter"/>
</dbReference>
<dbReference type="Pfam" id="PF03466">
    <property type="entry name" value="LysR_substrate"/>
    <property type="match status" value="1"/>
</dbReference>
<organism evidence="6 7">
    <name type="scientific">Pseudoalteromonas luteoviolacea DSM 6061</name>
    <dbReference type="NCBI Taxonomy" id="1365250"/>
    <lineage>
        <taxon>Bacteria</taxon>
        <taxon>Pseudomonadati</taxon>
        <taxon>Pseudomonadota</taxon>
        <taxon>Gammaproteobacteria</taxon>
        <taxon>Alteromonadales</taxon>
        <taxon>Pseudoalteromonadaceae</taxon>
        <taxon>Pseudoalteromonas</taxon>
    </lineage>
</organism>
<proteinExistence type="inferred from homology"/>
<feature type="domain" description="HTH lysR-type" evidence="5">
    <location>
        <begin position="1"/>
        <end position="60"/>
    </location>
</feature>
<dbReference type="InterPro" id="IPR000847">
    <property type="entry name" value="LysR_HTH_N"/>
</dbReference>
<evidence type="ECO:0000256" key="4">
    <source>
        <dbReference type="ARBA" id="ARBA00023163"/>
    </source>
</evidence>
<evidence type="ECO:0000256" key="2">
    <source>
        <dbReference type="ARBA" id="ARBA00023015"/>
    </source>
</evidence>
<evidence type="ECO:0000256" key="1">
    <source>
        <dbReference type="ARBA" id="ARBA00009437"/>
    </source>
</evidence>
<dbReference type="PATRIC" id="fig|1365250.3.peg.29"/>
<reference evidence="6 7" key="1">
    <citation type="submission" date="2013-07" db="EMBL/GenBank/DDBJ databases">
        <title>Comparative Genomic and Metabolomic Analysis of Twelve Strains of Pseudoalteromonas luteoviolacea.</title>
        <authorList>
            <person name="Vynne N.G."/>
            <person name="Mansson M."/>
            <person name="Gram L."/>
        </authorList>
    </citation>
    <scope>NUCLEOTIDE SEQUENCE [LARGE SCALE GENOMIC DNA]</scope>
    <source>
        <strain evidence="6 7">DSM 6061</strain>
    </source>
</reference>
<dbReference type="Pfam" id="PF00126">
    <property type="entry name" value="HTH_1"/>
    <property type="match status" value="1"/>
</dbReference>
<dbReference type="Proteomes" id="UP000076643">
    <property type="component" value="Unassembled WGS sequence"/>
</dbReference>
<keyword evidence="4" id="KW-0804">Transcription</keyword>
<dbReference type="SUPFAM" id="SSF46785">
    <property type="entry name" value="Winged helix' DNA-binding domain"/>
    <property type="match status" value="1"/>
</dbReference>
<dbReference type="PROSITE" id="PS50931">
    <property type="entry name" value="HTH_LYSR"/>
    <property type="match status" value="1"/>
</dbReference>
<comment type="similarity">
    <text evidence="1">Belongs to the LysR transcriptional regulatory family.</text>
</comment>
<evidence type="ECO:0000313" key="7">
    <source>
        <dbReference type="Proteomes" id="UP000076643"/>
    </source>
</evidence>
<protein>
    <recommendedName>
        <fullName evidence="5">HTH lysR-type domain-containing protein</fullName>
    </recommendedName>
</protein>
<evidence type="ECO:0000313" key="6">
    <source>
        <dbReference type="EMBL" id="KZN48558.1"/>
    </source>
</evidence>
<sequence length="298" mass="33208">MKRVLDDLNLFCKVVELGSLKAASSKTGVPHSTVSRRIEALERALGLVLLQRTTREIKVTPRGKELYLDCAPLFSNLNDSIALAEDAEAKFKGTLNVSMPVRAGIDFLGSWLIDFATEHPDLKLNVTLSNTNKNLLKDDIDLAFRVGPLLDSSAVALHLWDIPYSVCAHPAYLKKYGLVQNTITIQQIASLPCVISHPAKKWTFLDAANTEVTLSPQESLAVDDLGLAQHAAMTTHYMAMLPNTMVTNELVTLKVSGLRPRKRVMYAYYFGKRHVQSQIKQLVNYIKGRFEVDMQARL</sequence>
<dbReference type="SUPFAM" id="SSF53850">
    <property type="entry name" value="Periplasmic binding protein-like II"/>
    <property type="match status" value="1"/>
</dbReference>
<dbReference type="FunFam" id="1.10.10.10:FF:000001">
    <property type="entry name" value="LysR family transcriptional regulator"/>
    <property type="match status" value="1"/>
</dbReference>
<keyword evidence="2" id="KW-0805">Transcription regulation</keyword>
<dbReference type="GO" id="GO:0006351">
    <property type="term" value="P:DNA-templated transcription"/>
    <property type="evidence" value="ECO:0007669"/>
    <property type="project" value="TreeGrafter"/>
</dbReference>
<evidence type="ECO:0000259" key="5">
    <source>
        <dbReference type="PROSITE" id="PS50931"/>
    </source>
</evidence>
<dbReference type="InterPro" id="IPR058163">
    <property type="entry name" value="LysR-type_TF_proteobact-type"/>
</dbReference>
<dbReference type="PANTHER" id="PTHR30537:SF5">
    <property type="entry name" value="HTH-TYPE TRANSCRIPTIONAL ACTIVATOR TTDR-RELATED"/>
    <property type="match status" value="1"/>
</dbReference>
<dbReference type="EMBL" id="AUYB01000002">
    <property type="protein sequence ID" value="KZN48558.1"/>
    <property type="molecule type" value="Genomic_DNA"/>
</dbReference>
<gene>
    <name evidence="6" type="ORF">N475_05900</name>
</gene>
<evidence type="ECO:0000256" key="3">
    <source>
        <dbReference type="ARBA" id="ARBA00023125"/>
    </source>
</evidence>
<keyword evidence="3" id="KW-0238">DNA-binding</keyword>
<dbReference type="AlphaFoldDB" id="A0A167D924"/>
<dbReference type="InterPro" id="IPR036388">
    <property type="entry name" value="WH-like_DNA-bd_sf"/>
</dbReference>
<accession>A0A167D924</accession>
<dbReference type="Gene3D" id="3.40.190.290">
    <property type="match status" value="1"/>
</dbReference>
<dbReference type="Gene3D" id="1.10.10.10">
    <property type="entry name" value="Winged helix-like DNA-binding domain superfamily/Winged helix DNA-binding domain"/>
    <property type="match status" value="1"/>
</dbReference>